<dbReference type="EMBL" id="KN832984">
    <property type="protein sequence ID" value="KIM85535.1"/>
    <property type="molecule type" value="Genomic_DNA"/>
</dbReference>
<reference evidence="3" key="2">
    <citation type="submission" date="2015-01" db="EMBL/GenBank/DDBJ databases">
        <title>Evolutionary Origins and Diversification of the Mycorrhizal Mutualists.</title>
        <authorList>
            <consortium name="DOE Joint Genome Institute"/>
            <consortium name="Mycorrhizal Genomics Consortium"/>
            <person name="Kohler A."/>
            <person name="Kuo A."/>
            <person name="Nagy L.G."/>
            <person name="Floudas D."/>
            <person name="Copeland A."/>
            <person name="Barry K.W."/>
            <person name="Cichocki N."/>
            <person name="Veneault-Fourrey C."/>
            <person name="LaButti K."/>
            <person name="Lindquist E.A."/>
            <person name="Lipzen A."/>
            <person name="Lundell T."/>
            <person name="Morin E."/>
            <person name="Murat C."/>
            <person name="Riley R."/>
            <person name="Ohm R."/>
            <person name="Sun H."/>
            <person name="Tunlid A."/>
            <person name="Henrissat B."/>
            <person name="Grigoriev I.V."/>
            <person name="Hibbett D.S."/>
            <person name="Martin F."/>
        </authorList>
    </citation>
    <scope>NUCLEOTIDE SEQUENCE [LARGE SCALE GENOMIC DNA]</scope>
    <source>
        <strain evidence="3">F 1598</strain>
    </source>
</reference>
<evidence type="ECO:0000256" key="1">
    <source>
        <dbReference type="SAM" id="Phobius"/>
    </source>
</evidence>
<name>A0A0C3FMY5_PILCF</name>
<feature type="transmembrane region" description="Helical" evidence="1">
    <location>
        <begin position="76"/>
        <end position="97"/>
    </location>
</feature>
<proteinExistence type="predicted"/>
<keyword evidence="1" id="KW-0812">Transmembrane</keyword>
<gene>
    <name evidence="2" type="ORF">PILCRDRAFT_5228</name>
</gene>
<protein>
    <recommendedName>
        <fullName evidence="4">PGG domain-containing protein</fullName>
    </recommendedName>
</protein>
<dbReference type="Proteomes" id="UP000054166">
    <property type="component" value="Unassembled WGS sequence"/>
</dbReference>
<keyword evidence="1" id="KW-0472">Membrane</keyword>
<dbReference type="HOGENOM" id="CLU_1156775_0_0_1"/>
<organism evidence="2 3">
    <name type="scientific">Piloderma croceum (strain F 1598)</name>
    <dbReference type="NCBI Taxonomy" id="765440"/>
    <lineage>
        <taxon>Eukaryota</taxon>
        <taxon>Fungi</taxon>
        <taxon>Dikarya</taxon>
        <taxon>Basidiomycota</taxon>
        <taxon>Agaricomycotina</taxon>
        <taxon>Agaricomycetes</taxon>
        <taxon>Agaricomycetidae</taxon>
        <taxon>Atheliales</taxon>
        <taxon>Atheliaceae</taxon>
        <taxon>Piloderma</taxon>
    </lineage>
</organism>
<dbReference type="OrthoDB" id="2640035at2759"/>
<sequence>MPLPFYSELISTLDEKQSHWKVPDNPFLGLCFRLLCWISVGDESLDATWHIVHAVAERPLDKGPLEKWEKYKEKRLNLLTVINILAGLLIATTALFLSTVPPTLTPPLPAPSVNVLLAYNTYGSYAIMTAAFGAALGAFIVASTQLYILTFCTAARYYHLLGKGRLRLCYMLVLMAYPSAAIGVSVILCAISLVLAGWDAGHLLYKIGTIVFLLVPTTSLFSFVLNVIWDHEGDKDDEDR</sequence>
<evidence type="ECO:0000313" key="3">
    <source>
        <dbReference type="Proteomes" id="UP000054166"/>
    </source>
</evidence>
<feature type="transmembrane region" description="Helical" evidence="1">
    <location>
        <begin position="125"/>
        <end position="149"/>
    </location>
</feature>
<dbReference type="InParanoid" id="A0A0C3FMY5"/>
<feature type="transmembrane region" description="Helical" evidence="1">
    <location>
        <begin position="204"/>
        <end position="229"/>
    </location>
</feature>
<keyword evidence="1" id="KW-1133">Transmembrane helix</keyword>
<accession>A0A0C3FMY5</accession>
<keyword evidence="3" id="KW-1185">Reference proteome</keyword>
<evidence type="ECO:0000313" key="2">
    <source>
        <dbReference type="EMBL" id="KIM85535.1"/>
    </source>
</evidence>
<evidence type="ECO:0008006" key="4">
    <source>
        <dbReference type="Google" id="ProtNLM"/>
    </source>
</evidence>
<reference evidence="2 3" key="1">
    <citation type="submission" date="2014-04" db="EMBL/GenBank/DDBJ databases">
        <authorList>
            <consortium name="DOE Joint Genome Institute"/>
            <person name="Kuo A."/>
            <person name="Tarkka M."/>
            <person name="Buscot F."/>
            <person name="Kohler A."/>
            <person name="Nagy L.G."/>
            <person name="Floudas D."/>
            <person name="Copeland A."/>
            <person name="Barry K.W."/>
            <person name="Cichocki N."/>
            <person name="Veneault-Fourrey C."/>
            <person name="LaButti K."/>
            <person name="Lindquist E.A."/>
            <person name="Lipzen A."/>
            <person name="Lundell T."/>
            <person name="Morin E."/>
            <person name="Murat C."/>
            <person name="Sun H."/>
            <person name="Tunlid A."/>
            <person name="Henrissat B."/>
            <person name="Grigoriev I.V."/>
            <person name="Hibbett D.S."/>
            <person name="Martin F."/>
            <person name="Nordberg H.P."/>
            <person name="Cantor M.N."/>
            <person name="Hua S.X."/>
        </authorList>
    </citation>
    <scope>NUCLEOTIDE SEQUENCE [LARGE SCALE GENOMIC DNA]</scope>
    <source>
        <strain evidence="2 3">F 1598</strain>
    </source>
</reference>
<feature type="transmembrane region" description="Helical" evidence="1">
    <location>
        <begin position="170"/>
        <end position="198"/>
    </location>
</feature>
<dbReference type="AlphaFoldDB" id="A0A0C3FMY5"/>